<comment type="similarity">
    <text evidence="1">Belongs to the syntaxin family.</text>
</comment>
<accession>A0A7J8UIU2</accession>
<name>A0A7J8UIU2_9ROSI</name>
<keyword evidence="6" id="KW-0333">Golgi apparatus</keyword>
<protein>
    <recommendedName>
        <fullName evidence="10">t-SNARE coiled-coil homology domain-containing protein</fullName>
    </recommendedName>
</protein>
<dbReference type="EMBL" id="JABFAB010000006">
    <property type="protein sequence ID" value="MBA0650405.1"/>
    <property type="molecule type" value="Genomic_DNA"/>
</dbReference>
<dbReference type="InterPro" id="IPR010989">
    <property type="entry name" value="SNARE"/>
</dbReference>
<dbReference type="InterPro" id="IPR000727">
    <property type="entry name" value="T_SNARE_dom"/>
</dbReference>
<gene>
    <name evidence="11" type="ORF">Goklo_017827</name>
</gene>
<evidence type="ECO:0000313" key="12">
    <source>
        <dbReference type="Proteomes" id="UP000593573"/>
    </source>
</evidence>
<dbReference type="Gene3D" id="1.20.58.90">
    <property type="match status" value="1"/>
</dbReference>
<keyword evidence="4" id="KW-0653">Protein transport</keyword>
<dbReference type="Proteomes" id="UP000593573">
    <property type="component" value="Unassembled WGS sequence"/>
</dbReference>
<evidence type="ECO:0000256" key="8">
    <source>
        <dbReference type="ARBA" id="ARBA00037801"/>
    </source>
</evidence>
<evidence type="ECO:0000313" key="11">
    <source>
        <dbReference type="EMBL" id="MBA0650405.1"/>
    </source>
</evidence>
<evidence type="ECO:0000256" key="5">
    <source>
        <dbReference type="ARBA" id="ARBA00022989"/>
    </source>
</evidence>
<reference evidence="11 12" key="1">
    <citation type="journal article" date="2019" name="Genome Biol. Evol.">
        <title>Insights into the evolution of the New World diploid cottons (Gossypium, subgenus Houzingenia) based on genome sequencing.</title>
        <authorList>
            <person name="Grover C.E."/>
            <person name="Arick M.A. 2nd"/>
            <person name="Thrash A."/>
            <person name="Conover J.L."/>
            <person name="Sanders W.S."/>
            <person name="Peterson D.G."/>
            <person name="Frelichowski J.E."/>
            <person name="Scheffler J.A."/>
            <person name="Scheffler B.E."/>
            <person name="Wendel J.F."/>
        </authorList>
    </citation>
    <scope>NUCLEOTIDE SEQUENCE [LARGE SCALE GENOMIC DNA]</scope>
    <source>
        <strain evidence="11">57</strain>
        <tissue evidence="11">Leaf</tissue>
    </source>
</reference>
<dbReference type="GO" id="GO:0048193">
    <property type="term" value="P:Golgi vesicle transport"/>
    <property type="evidence" value="ECO:0007669"/>
    <property type="project" value="InterPro"/>
</dbReference>
<feature type="domain" description="T-SNARE coiled-coil homology" evidence="10">
    <location>
        <begin position="314"/>
        <end position="367"/>
    </location>
</feature>
<evidence type="ECO:0000256" key="2">
    <source>
        <dbReference type="ARBA" id="ARBA00022448"/>
    </source>
</evidence>
<evidence type="ECO:0000256" key="3">
    <source>
        <dbReference type="ARBA" id="ARBA00022692"/>
    </source>
</evidence>
<keyword evidence="7 9" id="KW-0472">Membrane</keyword>
<dbReference type="PROSITE" id="PS50192">
    <property type="entry name" value="T_SNARE"/>
    <property type="match status" value="1"/>
</dbReference>
<dbReference type="OrthoDB" id="546861at2759"/>
<proteinExistence type="inferred from homology"/>
<comment type="subcellular location">
    <subcellularLocation>
        <location evidence="8">Golgi apparatus</location>
        <location evidence="8">trans-Golgi network membrane</location>
        <topology evidence="8">Single-pass type IV membrane protein</topology>
    </subcellularLocation>
</comment>
<dbReference type="CDD" id="cd15841">
    <property type="entry name" value="SNARE_Qc"/>
    <property type="match status" value="1"/>
</dbReference>
<dbReference type="AlphaFoldDB" id="A0A7J8UIU2"/>
<dbReference type="SMART" id="SM00397">
    <property type="entry name" value="t_SNARE"/>
    <property type="match status" value="1"/>
</dbReference>
<evidence type="ECO:0000256" key="1">
    <source>
        <dbReference type="ARBA" id="ARBA00009063"/>
    </source>
</evidence>
<keyword evidence="2" id="KW-0813">Transport</keyword>
<dbReference type="GO" id="GO:0016020">
    <property type="term" value="C:membrane"/>
    <property type="evidence" value="ECO:0007669"/>
    <property type="project" value="InterPro"/>
</dbReference>
<evidence type="ECO:0000256" key="6">
    <source>
        <dbReference type="ARBA" id="ARBA00023034"/>
    </source>
</evidence>
<feature type="transmembrane region" description="Helical" evidence="9">
    <location>
        <begin position="388"/>
        <end position="407"/>
    </location>
</feature>
<dbReference type="SUPFAM" id="SSF47661">
    <property type="entry name" value="t-snare proteins"/>
    <property type="match status" value="1"/>
</dbReference>
<keyword evidence="5 9" id="KW-1133">Transmembrane helix</keyword>
<dbReference type="InterPro" id="IPR015260">
    <property type="entry name" value="Syntaxin-6/10/61_N"/>
</dbReference>
<dbReference type="Gene3D" id="1.20.5.110">
    <property type="match status" value="1"/>
</dbReference>
<dbReference type="PANTHER" id="PTHR12791">
    <property type="entry name" value="GOLGI SNARE BET1-RELATED"/>
    <property type="match status" value="1"/>
</dbReference>
<dbReference type="CDD" id="cd21445">
    <property type="entry name" value="SNARE_NTD_AtSYP61-like"/>
    <property type="match status" value="1"/>
</dbReference>
<evidence type="ECO:0000259" key="10">
    <source>
        <dbReference type="PROSITE" id="PS50192"/>
    </source>
</evidence>
<comment type="caution">
    <text evidence="11">The sequence shown here is derived from an EMBL/GenBank/DDBJ whole genome shotgun (WGS) entry which is preliminary data.</text>
</comment>
<organism evidence="11 12">
    <name type="scientific">Gossypium klotzschianum</name>
    <dbReference type="NCBI Taxonomy" id="34286"/>
    <lineage>
        <taxon>Eukaryota</taxon>
        <taxon>Viridiplantae</taxon>
        <taxon>Streptophyta</taxon>
        <taxon>Embryophyta</taxon>
        <taxon>Tracheophyta</taxon>
        <taxon>Spermatophyta</taxon>
        <taxon>Magnoliopsida</taxon>
        <taxon>eudicotyledons</taxon>
        <taxon>Gunneridae</taxon>
        <taxon>Pentapetalae</taxon>
        <taxon>rosids</taxon>
        <taxon>malvids</taxon>
        <taxon>Malvales</taxon>
        <taxon>Malvaceae</taxon>
        <taxon>Malvoideae</taxon>
        <taxon>Gossypium</taxon>
    </lineage>
</organism>
<evidence type="ECO:0000256" key="4">
    <source>
        <dbReference type="ARBA" id="ARBA00022927"/>
    </source>
</evidence>
<evidence type="ECO:0000256" key="7">
    <source>
        <dbReference type="ARBA" id="ARBA00023136"/>
    </source>
</evidence>
<dbReference type="GO" id="GO:0005794">
    <property type="term" value="C:Golgi apparatus"/>
    <property type="evidence" value="ECO:0007669"/>
    <property type="project" value="UniProtKB-SubCell"/>
</dbReference>
<sequence length="408" mass="46596">MFYGLFPIYHFSFFFDFTFPNSENTDLPYWVSLRLVAKDIKLNPIPYKMSKAQDPFYIVKEEIQDSIDKLQSSFHQWERVPGGTGEQVHLTKELLANCESIAWQVDELDKAISVAARDPSWYGINEVELENRRRWTSNARLQVLVASLLSGRKKGARCITLKPAEKWMHATSEQRFSNREALCLLDNCGIADVVHLGSYILLKKEHIFSNGVLPWWGKGKGSILVGLKQETETSRWREHEACGMCNGCPLRIILFDKVADVKRTVGARKENDNSASAIRRELMRLPNSQQPDISDHYSAKSNDDFVASESDRQMLLLKQQDEELDELSTSVKRIGGVGLTIHEELLAQEKILDELGTEMDSTKNRLDFVQVIKKMAMVMKKAGAKGQIMIIIFLLVLFIILFILVFFT</sequence>
<keyword evidence="3 9" id="KW-0812">Transmembrane</keyword>
<keyword evidence="12" id="KW-1185">Reference proteome</keyword>
<dbReference type="Pfam" id="PF09177">
    <property type="entry name" value="STX6_10_61_N"/>
    <property type="match status" value="1"/>
</dbReference>
<evidence type="ECO:0000256" key="9">
    <source>
        <dbReference type="SAM" id="Phobius"/>
    </source>
</evidence>
<dbReference type="GO" id="GO:0015031">
    <property type="term" value="P:protein transport"/>
    <property type="evidence" value="ECO:0007669"/>
    <property type="project" value="UniProtKB-KW"/>
</dbReference>
<dbReference type="FunFam" id="1.20.5.110:FF:000034">
    <property type="entry name" value="syntaxin-61 isoform X1"/>
    <property type="match status" value="1"/>
</dbReference>
<dbReference type="SUPFAM" id="SSF58038">
    <property type="entry name" value="SNARE fusion complex"/>
    <property type="match status" value="1"/>
</dbReference>
<dbReference type="FunFam" id="1.20.58.90:FF:000004">
    <property type="entry name" value="Syntaxin 10"/>
    <property type="match status" value="1"/>
</dbReference>